<dbReference type="EMBL" id="JAIWYP010000015">
    <property type="protein sequence ID" value="KAH3702990.1"/>
    <property type="molecule type" value="Genomic_DNA"/>
</dbReference>
<evidence type="ECO:0000313" key="3">
    <source>
        <dbReference type="Proteomes" id="UP000828390"/>
    </source>
</evidence>
<keyword evidence="3" id="KW-1185">Reference proteome</keyword>
<gene>
    <name evidence="2" type="ORF">DPMN_078018</name>
</gene>
<protein>
    <submittedName>
        <fullName evidence="2">Uncharacterized protein</fullName>
    </submittedName>
</protein>
<evidence type="ECO:0000256" key="1">
    <source>
        <dbReference type="SAM" id="MobiDB-lite"/>
    </source>
</evidence>
<feature type="region of interest" description="Disordered" evidence="1">
    <location>
        <begin position="54"/>
        <end position="86"/>
    </location>
</feature>
<comment type="caution">
    <text evidence="2">The sequence shown here is derived from an EMBL/GenBank/DDBJ whole genome shotgun (WGS) entry which is preliminary data.</text>
</comment>
<evidence type="ECO:0000313" key="2">
    <source>
        <dbReference type="EMBL" id="KAH3702990.1"/>
    </source>
</evidence>
<dbReference type="AlphaFoldDB" id="A0A9D4BH52"/>
<reference evidence="2" key="1">
    <citation type="journal article" date="2019" name="bioRxiv">
        <title>The Genome of the Zebra Mussel, Dreissena polymorpha: A Resource for Invasive Species Research.</title>
        <authorList>
            <person name="McCartney M.A."/>
            <person name="Auch B."/>
            <person name="Kono T."/>
            <person name="Mallez S."/>
            <person name="Zhang Y."/>
            <person name="Obille A."/>
            <person name="Becker A."/>
            <person name="Abrahante J.E."/>
            <person name="Garbe J."/>
            <person name="Badalamenti J.P."/>
            <person name="Herman A."/>
            <person name="Mangelson H."/>
            <person name="Liachko I."/>
            <person name="Sullivan S."/>
            <person name="Sone E.D."/>
            <person name="Koren S."/>
            <person name="Silverstein K.A.T."/>
            <person name="Beckman K.B."/>
            <person name="Gohl D.M."/>
        </authorList>
    </citation>
    <scope>NUCLEOTIDE SEQUENCE</scope>
    <source>
        <strain evidence="2">Duluth1</strain>
        <tissue evidence="2">Whole animal</tissue>
    </source>
</reference>
<organism evidence="2 3">
    <name type="scientific">Dreissena polymorpha</name>
    <name type="common">Zebra mussel</name>
    <name type="synonym">Mytilus polymorpha</name>
    <dbReference type="NCBI Taxonomy" id="45954"/>
    <lineage>
        <taxon>Eukaryota</taxon>
        <taxon>Metazoa</taxon>
        <taxon>Spiralia</taxon>
        <taxon>Lophotrochozoa</taxon>
        <taxon>Mollusca</taxon>
        <taxon>Bivalvia</taxon>
        <taxon>Autobranchia</taxon>
        <taxon>Heteroconchia</taxon>
        <taxon>Euheterodonta</taxon>
        <taxon>Imparidentia</taxon>
        <taxon>Neoheterodontei</taxon>
        <taxon>Myida</taxon>
        <taxon>Dreissenoidea</taxon>
        <taxon>Dreissenidae</taxon>
        <taxon>Dreissena</taxon>
    </lineage>
</organism>
<dbReference type="Proteomes" id="UP000828390">
    <property type="component" value="Unassembled WGS sequence"/>
</dbReference>
<sequence length="106" mass="12483">MWENICSEEEQSSGLEAVVELEAEQRVTDVMVENLKQLQMCPKDKTEFFKTQLKLEPKKRKKKSTDKTDGTQMKLEPKKRKQKSPGKLYVVEKLIGTKEENRSRYF</sequence>
<accession>A0A9D4BH52</accession>
<proteinExistence type="predicted"/>
<reference evidence="2" key="2">
    <citation type="submission" date="2020-11" db="EMBL/GenBank/DDBJ databases">
        <authorList>
            <person name="McCartney M.A."/>
            <person name="Auch B."/>
            <person name="Kono T."/>
            <person name="Mallez S."/>
            <person name="Becker A."/>
            <person name="Gohl D.M."/>
            <person name="Silverstein K.A.T."/>
            <person name="Koren S."/>
            <person name="Bechman K.B."/>
            <person name="Herman A."/>
            <person name="Abrahante J.E."/>
            <person name="Garbe J."/>
        </authorList>
    </citation>
    <scope>NUCLEOTIDE SEQUENCE</scope>
    <source>
        <strain evidence="2">Duluth1</strain>
        <tissue evidence="2">Whole animal</tissue>
    </source>
</reference>
<name>A0A9D4BH52_DREPO</name>